<comment type="similarity">
    <text evidence="2 12">Belongs to the type III secretion exporter family.</text>
</comment>
<feature type="transmembrane region" description="Helical" evidence="12">
    <location>
        <begin position="198"/>
        <end position="227"/>
    </location>
</feature>
<organism evidence="13 14">
    <name type="scientific">[Clostridium] polysaccharolyticum</name>
    <dbReference type="NCBI Taxonomy" id="29364"/>
    <lineage>
        <taxon>Bacteria</taxon>
        <taxon>Bacillati</taxon>
        <taxon>Bacillota</taxon>
        <taxon>Clostridia</taxon>
        <taxon>Lachnospirales</taxon>
        <taxon>Lachnospiraceae</taxon>
    </lineage>
</organism>
<dbReference type="InterPro" id="IPR029025">
    <property type="entry name" value="T3SS_substrate_exporter_C"/>
</dbReference>
<dbReference type="PRINTS" id="PR00950">
    <property type="entry name" value="TYPE3IMSPROT"/>
</dbReference>
<reference evidence="13 14" key="1">
    <citation type="submission" date="2016-10" db="EMBL/GenBank/DDBJ databases">
        <authorList>
            <person name="de Groot N.N."/>
        </authorList>
    </citation>
    <scope>NUCLEOTIDE SEQUENCE [LARGE SCALE GENOMIC DNA]</scope>
    <source>
        <strain evidence="13 14">DSM 1801</strain>
    </source>
</reference>
<evidence type="ECO:0000256" key="11">
    <source>
        <dbReference type="ARBA" id="ARBA00023225"/>
    </source>
</evidence>
<dbReference type="Proteomes" id="UP000199800">
    <property type="component" value="Unassembled WGS sequence"/>
</dbReference>
<keyword evidence="14" id="KW-1185">Reference proteome</keyword>
<feature type="transmembrane region" description="Helical" evidence="12">
    <location>
        <begin position="105"/>
        <end position="126"/>
    </location>
</feature>
<feature type="transmembrane region" description="Helical" evidence="12">
    <location>
        <begin position="46"/>
        <end position="66"/>
    </location>
</feature>
<evidence type="ECO:0000313" key="13">
    <source>
        <dbReference type="EMBL" id="SES63055.1"/>
    </source>
</evidence>
<dbReference type="PANTHER" id="PTHR30531:SF12">
    <property type="entry name" value="FLAGELLAR BIOSYNTHETIC PROTEIN FLHB"/>
    <property type="match status" value="1"/>
</dbReference>
<protein>
    <recommendedName>
        <fullName evidence="3 12">Flagellar biosynthetic protein FlhB</fullName>
    </recommendedName>
</protein>
<evidence type="ECO:0000256" key="8">
    <source>
        <dbReference type="ARBA" id="ARBA00022927"/>
    </source>
</evidence>
<dbReference type="PANTHER" id="PTHR30531">
    <property type="entry name" value="FLAGELLAR BIOSYNTHETIC PROTEIN FLHB"/>
    <property type="match status" value="1"/>
</dbReference>
<sequence>MNKYLLSYNLQLFAKEGVGGEKTEEATPKKLEDARKKGQVAKSTDIVAAFVLLAFFLALRLFVGWMGNSFMSVYYEQYHSIAEIVKDGFTINRAVVELRDSMLKILLIGLPIFLVSYVLAVFVNIWQVKWKISAEPLKPKLNKINPITGFKKIFSKEKIFEFIKSLVKLLILGSVVYSNLKKKWGYILQFYDYTLQQALSAIGSVIIEIGLEISIWFLILSFADLFYQKRKFAKEMRMTKQEIKDEYKNTEGDPQIKGKIRQKMREVSRQRMMQAVPDADVVITNPTHLAVAIKYDKDTNSAPVVVAKGADYVAGKIKEIARENEVEIVENKPLARMIYFNVELGDEIPQEMYQMVAEVLAYVYRLKNKQ</sequence>
<proteinExistence type="inferred from homology"/>
<dbReference type="Gene3D" id="6.10.250.2080">
    <property type="match status" value="1"/>
</dbReference>
<keyword evidence="9 12" id="KW-1133">Transmembrane helix</keyword>
<dbReference type="NCBIfam" id="TIGR00328">
    <property type="entry name" value="flhB"/>
    <property type="match status" value="1"/>
</dbReference>
<evidence type="ECO:0000256" key="12">
    <source>
        <dbReference type="RuleBase" id="RU364091"/>
    </source>
</evidence>
<dbReference type="SUPFAM" id="SSF160544">
    <property type="entry name" value="EscU C-terminal domain-like"/>
    <property type="match status" value="1"/>
</dbReference>
<keyword evidence="4 12" id="KW-0813">Transport</keyword>
<dbReference type="GO" id="GO:0005886">
    <property type="term" value="C:plasma membrane"/>
    <property type="evidence" value="ECO:0007669"/>
    <property type="project" value="UniProtKB-SubCell"/>
</dbReference>
<keyword evidence="5 12" id="KW-1003">Cell membrane</keyword>
<dbReference type="GO" id="GO:0009306">
    <property type="term" value="P:protein secretion"/>
    <property type="evidence" value="ECO:0007669"/>
    <property type="project" value="InterPro"/>
</dbReference>
<dbReference type="AlphaFoldDB" id="A0A1H9Y2W9"/>
<evidence type="ECO:0000256" key="7">
    <source>
        <dbReference type="ARBA" id="ARBA00022795"/>
    </source>
</evidence>
<keyword evidence="11 12" id="KW-1006">Bacterial flagellum protein export</keyword>
<comment type="subcellular location">
    <subcellularLocation>
        <location evidence="1">Cell membrane</location>
        <topology evidence="1">Multi-pass membrane protein</topology>
    </subcellularLocation>
</comment>
<feature type="transmembrane region" description="Helical" evidence="12">
    <location>
        <begin position="159"/>
        <end position="178"/>
    </location>
</feature>
<dbReference type="GO" id="GO:0044780">
    <property type="term" value="P:bacterial-type flagellum assembly"/>
    <property type="evidence" value="ECO:0007669"/>
    <property type="project" value="InterPro"/>
</dbReference>
<dbReference type="STRING" id="29364.SAMN04487772_10195"/>
<evidence type="ECO:0000256" key="2">
    <source>
        <dbReference type="ARBA" id="ARBA00010690"/>
    </source>
</evidence>
<accession>A0A1H9Y2W9</accession>
<keyword evidence="7 12" id="KW-1005">Bacterial flagellum biogenesis</keyword>
<dbReference type="RefSeq" id="WP_242939641.1">
    <property type="nucleotide sequence ID" value="NZ_FOHN01000001.1"/>
</dbReference>
<keyword evidence="13" id="KW-0969">Cilium</keyword>
<evidence type="ECO:0000313" key="14">
    <source>
        <dbReference type="Proteomes" id="UP000199800"/>
    </source>
</evidence>
<evidence type="ECO:0000256" key="3">
    <source>
        <dbReference type="ARBA" id="ARBA00021622"/>
    </source>
</evidence>
<keyword evidence="10 12" id="KW-0472">Membrane</keyword>
<dbReference type="Pfam" id="PF01312">
    <property type="entry name" value="Bac_export_2"/>
    <property type="match status" value="1"/>
</dbReference>
<evidence type="ECO:0000256" key="10">
    <source>
        <dbReference type="ARBA" id="ARBA00023136"/>
    </source>
</evidence>
<dbReference type="InterPro" id="IPR006136">
    <property type="entry name" value="FlhB"/>
</dbReference>
<comment type="function">
    <text evidence="12">Required for formation of the rod structure in the basal body of the flagellar apparatus. Together with FliI and FliH, may constitute the export apparatus of flagellin.</text>
</comment>
<dbReference type="EMBL" id="FOHN01000001">
    <property type="protein sequence ID" value="SES63055.1"/>
    <property type="molecule type" value="Genomic_DNA"/>
</dbReference>
<evidence type="ECO:0000256" key="4">
    <source>
        <dbReference type="ARBA" id="ARBA00022448"/>
    </source>
</evidence>
<evidence type="ECO:0000256" key="6">
    <source>
        <dbReference type="ARBA" id="ARBA00022692"/>
    </source>
</evidence>
<name>A0A1H9Y2W9_9FIRM</name>
<keyword evidence="8 12" id="KW-0653">Protein transport</keyword>
<dbReference type="InterPro" id="IPR006135">
    <property type="entry name" value="T3SS_substrate_exporter"/>
</dbReference>
<evidence type="ECO:0000256" key="1">
    <source>
        <dbReference type="ARBA" id="ARBA00004651"/>
    </source>
</evidence>
<keyword evidence="13" id="KW-0966">Cell projection</keyword>
<gene>
    <name evidence="12" type="primary">flhB</name>
    <name evidence="13" type="ORF">SAMN04487772_10195</name>
</gene>
<evidence type="ECO:0000256" key="9">
    <source>
        <dbReference type="ARBA" id="ARBA00022989"/>
    </source>
</evidence>
<dbReference type="Gene3D" id="3.40.1690.10">
    <property type="entry name" value="secretion proteins EscU"/>
    <property type="match status" value="1"/>
</dbReference>
<keyword evidence="13" id="KW-0282">Flagellum</keyword>
<dbReference type="FunFam" id="3.40.1690.10:FF:000001">
    <property type="entry name" value="Flagellar biosynthetic protein FlhB"/>
    <property type="match status" value="1"/>
</dbReference>
<evidence type="ECO:0000256" key="5">
    <source>
        <dbReference type="ARBA" id="ARBA00022475"/>
    </source>
</evidence>
<keyword evidence="6 12" id="KW-0812">Transmembrane</keyword>